<dbReference type="EMBL" id="JABEZZ010000007">
    <property type="protein sequence ID" value="MBA0590111.1"/>
    <property type="molecule type" value="Genomic_DNA"/>
</dbReference>
<sequence>MHMANYIMKLAQNVKVRQRFDLLSLFF</sequence>
<gene>
    <name evidence="1" type="ORF">Gorai_018830</name>
</gene>
<dbReference type="AlphaFoldDB" id="A0A7J8PLE0"/>
<organism evidence="1 2">
    <name type="scientific">Gossypium raimondii</name>
    <name type="common">Peruvian cotton</name>
    <name type="synonym">Gossypium klotzschianum subsp. raimondii</name>
    <dbReference type="NCBI Taxonomy" id="29730"/>
    <lineage>
        <taxon>Eukaryota</taxon>
        <taxon>Viridiplantae</taxon>
        <taxon>Streptophyta</taxon>
        <taxon>Embryophyta</taxon>
        <taxon>Tracheophyta</taxon>
        <taxon>Spermatophyta</taxon>
        <taxon>Magnoliopsida</taxon>
        <taxon>eudicotyledons</taxon>
        <taxon>Gunneridae</taxon>
        <taxon>Pentapetalae</taxon>
        <taxon>rosids</taxon>
        <taxon>malvids</taxon>
        <taxon>Malvales</taxon>
        <taxon>Malvaceae</taxon>
        <taxon>Malvoideae</taxon>
        <taxon>Gossypium</taxon>
    </lineage>
</organism>
<proteinExistence type="predicted"/>
<evidence type="ECO:0000313" key="2">
    <source>
        <dbReference type="Proteomes" id="UP000593578"/>
    </source>
</evidence>
<comment type="caution">
    <text evidence="1">The sequence shown here is derived from an EMBL/GenBank/DDBJ whole genome shotgun (WGS) entry which is preliminary data.</text>
</comment>
<reference evidence="1 2" key="1">
    <citation type="journal article" date="2019" name="Genome Biol. Evol.">
        <title>Insights into the evolution of the New World diploid cottons (Gossypium, subgenus Houzingenia) based on genome sequencing.</title>
        <authorList>
            <person name="Grover C.E."/>
            <person name="Arick M.A. 2nd"/>
            <person name="Thrash A."/>
            <person name="Conover J.L."/>
            <person name="Sanders W.S."/>
            <person name="Peterson D.G."/>
            <person name="Frelichowski J.E."/>
            <person name="Scheffler J.A."/>
            <person name="Scheffler B.E."/>
            <person name="Wendel J.F."/>
        </authorList>
    </citation>
    <scope>NUCLEOTIDE SEQUENCE [LARGE SCALE GENOMIC DNA]</scope>
    <source>
        <strain evidence="1">8</strain>
        <tissue evidence="1">Leaf</tissue>
    </source>
</reference>
<evidence type="ECO:0000313" key="1">
    <source>
        <dbReference type="EMBL" id="MBA0590111.1"/>
    </source>
</evidence>
<accession>A0A7J8PLE0</accession>
<protein>
    <submittedName>
        <fullName evidence="1">Uncharacterized protein</fullName>
    </submittedName>
</protein>
<name>A0A7J8PLE0_GOSRA</name>
<dbReference type="Proteomes" id="UP000593578">
    <property type="component" value="Unassembled WGS sequence"/>
</dbReference>